<proteinExistence type="predicted"/>
<dbReference type="HOGENOM" id="CLU_1969380_0_0_11"/>
<keyword evidence="3" id="KW-1185">Reference proteome</keyword>
<organism evidence="2 3">
    <name type="scientific">Streptomyces violaceusniger (strain Tu 4113)</name>
    <dbReference type="NCBI Taxonomy" id="653045"/>
    <lineage>
        <taxon>Bacteria</taxon>
        <taxon>Bacillati</taxon>
        <taxon>Actinomycetota</taxon>
        <taxon>Actinomycetes</taxon>
        <taxon>Kitasatosporales</taxon>
        <taxon>Streptomycetaceae</taxon>
        <taxon>Streptomyces</taxon>
        <taxon>Streptomyces violaceusniger group</taxon>
    </lineage>
</organism>
<name>G2P765_STRV4</name>
<dbReference type="EMBL" id="CP002994">
    <property type="protein sequence ID" value="AEM86953.1"/>
    <property type="molecule type" value="Genomic_DNA"/>
</dbReference>
<dbReference type="KEGG" id="svl:Strvi_7612"/>
<dbReference type="Proteomes" id="UP000008703">
    <property type="component" value="Chromosome"/>
</dbReference>
<evidence type="ECO:0000313" key="3">
    <source>
        <dbReference type="Proteomes" id="UP000008703"/>
    </source>
</evidence>
<gene>
    <name evidence="2" type="ORF">Strvi_7612</name>
</gene>
<accession>G2P765</accession>
<dbReference type="AlphaFoldDB" id="G2P765"/>
<sequence length="127" mass="13763">MRAADDGLRRDVLRASRGFVGARCAARRRSISSSVDGIGGTPWGNTRYSARRPTRPIVTRSTRPSPTSCVTTVMTCFSPTPAQAIIRSRPDRASLVWSSAESAIFMRTSFCVVLITSFGKYAATTIS</sequence>
<feature type="region of interest" description="Disordered" evidence="1">
    <location>
        <begin position="36"/>
        <end position="65"/>
    </location>
</feature>
<dbReference type="eggNOG" id="ENOG503273J">
    <property type="taxonomic scope" value="Bacteria"/>
</dbReference>
<protein>
    <submittedName>
        <fullName evidence="2">Uncharacterized protein</fullName>
    </submittedName>
</protein>
<reference evidence="2" key="1">
    <citation type="submission" date="2011-08" db="EMBL/GenBank/DDBJ databases">
        <title>Complete sequence of chromosome of Streptomyces violaceusniger Tu 4113.</title>
        <authorList>
            <consortium name="US DOE Joint Genome Institute"/>
            <person name="Lucas S."/>
            <person name="Han J."/>
            <person name="Lapidus A."/>
            <person name="Cheng J.-F."/>
            <person name="Goodwin L."/>
            <person name="Pitluck S."/>
            <person name="Peters L."/>
            <person name="Ivanova N."/>
            <person name="Daligault H."/>
            <person name="Detter J.C."/>
            <person name="Han C."/>
            <person name="Tapia R."/>
            <person name="Land M."/>
            <person name="Hauser L."/>
            <person name="Kyrpides N."/>
            <person name="Ivanova N."/>
            <person name="Pagani I."/>
            <person name="Hagen A."/>
            <person name="Katz L."/>
            <person name="Fiedler H.-P."/>
            <person name="Keasling J."/>
            <person name="Fortman J."/>
            <person name="Woyke T."/>
        </authorList>
    </citation>
    <scope>NUCLEOTIDE SEQUENCE [LARGE SCALE GENOMIC DNA]</scope>
    <source>
        <strain evidence="2">Tu 4113</strain>
    </source>
</reference>
<evidence type="ECO:0000256" key="1">
    <source>
        <dbReference type="SAM" id="MobiDB-lite"/>
    </source>
</evidence>
<evidence type="ECO:0000313" key="2">
    <source>
        <dbReference type="EMBL" id="AEM86953.1"/>
    </source>
</evidence>
<dbReference type="RefSeq" id="WP_014060425.1">
    <property type="nucleotide sequence ID" value="NC_015957.1"/>
</dbReference>